<evidence type="ECO:0000313" key="2">
    <source>
        <dbReference type="EMBL" id="MFC6098402.1"/>
    </source>
</evidence>
<dbReference type="Proteomes" id="UP001596287">
    <property type="component" value="Unassembled WGS sequence"/>
</dbReference>
<name>A0ABW1PUF9_9FLAO</name>
<dbReference type="SUPFAM" id="SSF56935">
    <property type="entry name" value="Porins"/>
    <property type="match status" value="1"/>
</dbReference>
<feature type="chain" id="PRO_5046203493" evidence="1">
    <location>
        <begin position="18"/>
        <end position="888"/>
    </location>
</feature>
<organism evidence="2 3">
    <name type="scientific">Flavobacterium qiangtangense</name>
    <dbReference type="NCBI Taxonomy" id="1442595"/>
    <lineage>
        <taxon>Bacteria</taxon>
        <taxon>Pseudomonadati</taxon>
        <taxon>Bacteroidota</taxon>
        <taxon>Flavobacteriia</taxon>
        <taxon>Flavobacteriales</taxon>
        <taxon>Flavobacteriaceae</taxon>
        <taxon>Flavobacterium</taxon>
    </lineage>
</organism>
<feature type="signal peptide" evidence="1">
    <location>
        <begin position="1"/>
        <end position="17"/>
    </location>
</feature>
<dbReference type="Pfam" id="PF13715">
    <property type="entry name" value="CarbopepD_reg_2"/>
    <property type="match status" value="1"/>
</dbReference>
<dbReference type="SUPFAM" id="SSF49464">
    <property type="entry name" value="Carboxypeptidase regulatory domain-like"/>
    <property type="match status" value="1"/>
</dbReference>
<dbReference type="InterPro" id="IPR008969">
    <property type="entry name" value="CarboxyPept-like_regulatory"/>
</dbReference>
<keyword evidence="1" id="KW-0732">Signal</keyword>
<dbReference type="RefSeq" id="WP_379793416.1">
    <property type="nucleotide sequence ID" value="NZ_JBHSQB010000021.1"/>
</dbReference>
<evidence type="ECO:0000256" key="1">
    <source>
        <dbReference type="SAM" id="SignalP"/>
    </source>
</evidence>
<reference evidence="3" key="1">
    <citation type="journal article" date="2019" name="Int. J. Syst. Evol. Microbiol.">
        <title>The Global Catalogue of Microorganisms (GCM) 10K type strain sequencing project: providing services to taxonomists for standard genome sequencing and annotation.</title>
        <authorList>
            <consortium name="The Broad Institute Genomics Platform"/>
            <consortium name="The Broad Institute Genome Sequencing Center for Infectious Disease"/>
            <person name="Wu L."/>
            <person name="Ma J."/>
        </authorList>
    </citation>
    <scope>NUCLEOTIDE SEQUENCE [LARGE SCALE GENOMIC DNA]</scope>
    <source>
        <strain evidence="3">CCUG 49679</strain>
    </source>
</reference>
<proteinExistence type="predicted"/>
<dbReference type="EMBL" id="JBHSQB010000021">
    <property type="protein sequence ID" value="MFC6098402.1"/>
    <property type="molecule type" value="Genomic_DNA"/>
</dbReference>
<dbReference type="Gene3D" id="2.60.40.1120">
    <property type="entry name" value="Carboxypeptidase-like, regulatory domain"/>
    <property type="match status" value="1"/>
</dbReference>
<sequence>MPKYLFLFLLFATSAFSQRTITGTISDTLNSPLESANVMAKPLQENASIKFAIADNKGRYHLVLEKNVRYELAVSYIGYNDDTFILEADATISEHHFVLKNTGETLKEVIITHEYKPIVVKKDTLIYDVKAFAKGNERKMKEILEKLPGVEVDKNGGVTVQGKKVTKMLVEGKSFFGGGSKLAVENIPADAIDKVEVIDNFNEVGFMKQVSDSEDLAMNVKLKEDKKKFIFGDLQAGIEAGNDDNGFYLGHAALFYYSPKTNLGLIADANNIGKSAFTFQDLMRFEGGASSFLSGRKSLSNLYSFATENTDVVENRSQFAALNFSHEFSEKLNVSGFGLFSKVFTLSKEEIHNQYLQNETIAFEDKFQKDSNKSLLAMGNIKLDYTRNKNEKLYYNAQFQGSNNDFRSTINSVSNVGANTFETFKNADNSSFKEYLEYHKSINKNHTATFVVNHAFDNNKPTNTWLTDSEFLAGFIPLQNDEIYNISQIKNIKSNSIDALLKHYWIINNFNHLYSVIGNNFGATNLQTSEKQLLSDGNINDFASSGFGNNMDYQLNDAYAGFEYKFKIGKITNKPGIYLHWYDLKTNQIESNNSFRKMLFEPQWDSELEFNKSETLKFKYKLNNDFPNPDLLAERFTLESYNSVFKGNALLRNERFHSANLYYSKFSMYRGLMINASANFNKKVKTIRNEIVLQGINQYSMPTITDNPETNWRFSGRASKNIYRFNLGINANLSWFKYIQTINETTTKNNRNSQDIGLELKTAYKKWPFASVKYSKGFSEFTGLTSSSFETDQLEARLEYSITESLTLKADYENFKNSNSLNQDNRYQVANASLFYQTKNSPWGFEVSATNFLNNSVKKTSSFSDYLISERTTYILPRIFLLSVNYKL</sequence>
<keyword evidence="3" id="KW-1185">Reference proteome</keyword>
<gene>
    <name evidence="2" type="ORF">ACFPVY_17270</name>
</gene>
<protein>
    <submittedName>
        <fullName evidence="2">Carboxypeptidase-like regulatory domain-containing protein</fullName>
    </submittedName>
</protein>
<evidence type="ECO:0000313" key="3">
    <source>
        <dbReference type="Proteomes" id="UP001596287"/>
    </source>
</evidence>
<accession>A0ABW1PUF9</accession>
<comment type="caution">
    <text evidence="2">The sequence shown here is derived from an EMBL/GenBank/DDBJ whole genome shotgun (WGS) entry which is preliminary data.</text>
</comment>